<accession>A0A918VXQ4</accession>
<keyword evidence="1" id="KW-0175">Coiled coil</keyword>
<dbReference type="AlphaFoldDB" id="A0A918VXQ4"/>
<dbReference type="Gene3D" id="3.40.50.300">
    <property type="entry name" value="P-loop containing nucleotide triphosphate hydrolases"/>
    <property type="match status" value="2"/>
</dbReference>
<gene>
    <name evidence="2" type="primary">sbcC</name>
    <name evidence="2" type="ORF">GCM10007103_13730</name>
</gene>
<feature type="coiled-coil region" evidence="1">
    <location>
        <begin position="477"/>
        <end position="634"/>
    </location>
</feature>
<feature type="coiled-coil region" evidence="1">
    <location>
        <begin position="781"/>
        <end position="839"/>
    </location>
</feature>
<dbReference type="Proteomes" id="UP000610456">
    <property type="component" value="Unassembled WGS sequence"/>
</dbReference>
<dbReference type="RefSeq" id="WP_189603980.1">
    <property type="nucleotide sequence ID" value="NZ_BMXB01000003.1"/>
</dbReference>
<dbReference type="PANTHER" id="PTHR32114">
    <property type="entry name" value="ABC TRANSPORTER ABCH.3"/>
    <property type="match status" value="1"/>
</dbReference>
<reference evidence="2" key="1">
    <citation type="journal article" date="2014" name="Int. J. Syst. Evol. Microbiol.">
        <title>Complete genome sequence of Corynebacterium casei LMG S-19264T (=DSM 44701T), isolated from a smear-ripened cheese.</title>
        <authorList>
            <consortium name="US DOE Joint Genome Institute (JGI-PGF)"/>
            <person name="Walter F."/>
            <person name="Albersmeier A."/>
            <person name="Kalinowski J."/>
            <person name="Ruckert C."/>
        </authorList>
    </citation>
    <scope>NUCLEOTIDE SEQUENCE</scope>
    <source>
        <strain evidence="2">KCTC 12719</strain>
    </source>
</reference>
<reference evidence="2" key="2">
    <citation type="submission" date="2020-09" db="EMBL/GenBank/DDBJ databases">
        <authorList>
            <person name="Sun Q."/>
            <person name="Kim S."/>
        </authorList>
    </citation>
    <scope>NUCLEOTIDE SEQUENCE</scope>
    <source>
        <strain evidence="2">KCTC 12719</strain>
    </source>
</reference>
<evidence type="ECO:0000313" key="3">
    <source>
        <dbReference type="Proteomes" id="UP000610456"/>
    </source>
</evidence>
<protein>
    <submittedName>
        <fullName evidence="2">Nuclease SbcCD subunit C</fullName>
    </submittedName>
</protein>
<evidence type="ECO:0000313" key="2">
    <source>
        <dbReference type="EMBL" id="GHA33433.1"/>
    </source>
</evidence>
<comment type="caution">
    <text evidence="2">The sequence shown here is derived from an EMBL/GenBank/DDBJ whole genome shotgun (WGS) entry which is preliminary data.</text>
</comment>
<keyword evidence="3" id="KW-1185">Reference proteome</keyword>
<feature type="coiled-coil region" evidence="1">
    <location>
        <begin position="194"/>
        <end position="375"/>
    </location>
</feature>
<dbReference type="PANTHER" id="PTHR32114:SF2">
    <property type="entry name" value="ABC TRANSPORTER ABCH.3"/>
    <property type="match status" value="1"/>
</dbReference>
<name>A0A918VXQ4_9FLAO</name>
<dbReference type="Pfam" id="PF13558">
    <property type="entry name" value="SbcC_Walker_B"/>
    <property type="match status" value="1"/>
</dbReference>
<dbReference type="SUPFAM" id="SSF52540">
    <property type="entry name" value="P-loop containing nucleoside triphosphate hydrolases"/>
    <property type="match status" value="1"/>
</dbReference>
<feature type="coiled-coil region" evidence="1">
    <location>
        <begin position="695"/>
        <end position="722"/>
    </location>
</feature>
<dbReference type="GO" id="GO:0006302">
    <property type="term" value="P:double-strand break repair"/>
    <property type="evidence" value="ECO:0007669"/>
    <property type="project" value="InterPro"/>
</dbReference>
<dbReference type="InterPro" id="IPR027417">
    <property type="entry name" value="P-loop_NTPase"/>
</dbReference>
<proteinExistence type="predicted"/>
<organism evidence="2 3">
    <name type="scientific">Salinimicrobium marinum</name>
    <dbReference type="NCBI Taxonomy" id="680283"/>
    <lineage>
        <taxon>Bacteria</taxon>
        <taxon>Pseudomonadati</taxon>
        <taxon>Bacteroidota</taxon>
        <taxon>Flavobacteriia</taxon>
        <taxon>Flavobacteriales</taxon>
        <taxon>Flavobacteriaceae</taxon>
        <taxon>Salinimicrobium</taxon>
    </lineage>
</organism>
<dbReference type="EMBL" id="BMXB01000003">
    <property type="protein sequence ID" value="GHA33433.1"/>
    <property type="molecule type" value="Genomic_DNA"/>
</dbReference>
<evidence type="ECO:0000256" key="1">
    <source>
        <dbReference type="SAM" id="Coils"/>
    </source>
</evidence>
<dbReference type="GO" id="GO:0016887">
    <property type="term" value="F:ATP hydrolysis activity"/>
    <property type="evidence" value="ECO:0007669"/>
    <property type="project" value="InterPro"/>
</dbReference>
<sequence>MKILKIEFQNINSLKGSHKIDFTEAPFTSSSLFAITGPTGSGKSTILDVISLALFNHVPRLGKITKNEILSKGAILTRNQKEAVAAVTYQCKNGIFRSQWSISTNRNDNLRDYEMEILEEASGKILDVKKSDIPGKNEELIGLNYNQFIKSVLLAQGEFAQFLKAKKEERGELLEKITGTGIYRKLGIKAFEKNRAVNQDIQEQQHEIKLIQQKLLEEEILKNHKEQFQKKTSACENFQKDIDALNKALELKDTIEKQKKEIFRLETQKTEALQRLNTFEKEHGFPLKQHEKVQDFSADLREWNQLKKEVFRLKEEIKNIREKQQENLQKADALKSKISTFIHAEVTAEDLSDKLQAFTRKIQVLQEQKKEKLNEYSYQKNQFLSELREVSFQLNEKDLPESLQELKELKTEAGQNLAILSTELKALDLQHPKKEKEKIQKHLKLAREATRDFFSIERTSEEIEKLAAEKEIITPKLKILPEEIEKAENTIGNLKSRLEILHLKKENQLLRASLEEHRLNLKNGEACPLCGSLEHPFAEDLPEKNDFLEREISKIEKELQEWNRKLNTAALNYKNFQERLQELEKNLKEAENKAGHEKLQFSEKYAALPQAETSAEWENNCNSFENQLHQLEQYEKGQKTAAEISAGIPALEKLIEILQEGKDLKQKLDRLYKGDDIFHDSQQLQNRWIGNHEEKKSLFSKNQELSKALEEKEAAKSNLEAALSPKVIRQGFEAIEDAFKVVIPDAECNALRSERETVRKQIDNTVASQKILNEQLETFRKMDVKKDREAVVQELKAQREQFQNISDECKEIHRIIKNHDEDLERLTELKSEIAEKEKLTKRWRLLNELIGDSKGKNFNDFAQDLSLSQLLQLANVRLKDLSDRYHIDKPEEEEDDGLVAIDEHMGGQRRSVKTLSGGETFILSLSMALALSDLASKNVEINSLFIDEGFGTLDPETLDQTLDTLEKLQAESSKTIGIISHVDSLKERIATQIRLTRNGQGYSSLEVK</sequence>